<keyword evidence="1" id="KW-0812">Transmembrane</keyword>
<evidence type="ECO:0000313" key="3">
    <source>
        <dbReference type="Proteomes" id="UP000294508"/>
    </source>
</evidence>
<feature type="transmembrane region" description="Helical" evidence="1">
    <location>
        <begin position="6"/>
        <end position="24"/>
    </location>
</feature>
<evidence type="ECO:0000313" key="2">
    <source>
        <dbReference type="EMBL" id="TCO32840.1"/>
    </source>
</evidence>
<evidence type="ECO:0000256" key="1">
    <source>
        <dbReference type="SAM" id="Phobius"/>
    </source>
</evidence>
<keyword evidence="1" id="KW-0472">Membrane</keyword>
<dbReference type="RefSeq" id="WP_132209587.1">
    <property type="nucleotide sequence ID" value="NZ_SLWN01000004.1"/>
</dbReference>
<protein>
    <recommendedName>
        <fullName evidence="4">Secreted protein</fullName>
    </recommendedName>
</protein>
<comment type="caution">
    <text evidence="2">The sequence shown here is derived from an EMBL/GenBank/DDBJ whole genome shotgun (WGS) entry which is preliminary data.</text>
</comment>
<organism evidence="2 3">
    <name type="scientific">Kribbella steppae</name>
    <dbReference type="NCBI Taxonomy" id="2512223"/>
    <lineage>
        <taxon>Bacteria</taxon>
        <taxon>Bacillati</taxon>
        <taxon>Actinomycetota</taxon>
        <taxon>Actinomycetes</taxon>
        <taxon>Propionibacteriales</taxon>
        <taxon>Kribbellaceae</taxon>
        <taxon>Kribbella</taxon>
    </lineage>
</organism>
<sequence length="194" mass="21894">MDTVLTVIIIAVVVLAAGALLFMYQRRRSGELQQRFGPEYEHTIEASGDRRSAERELRERERRVSKLDITPLSRESAEQYRAEWAQVQQSFVDQPAAAVADADQLVLRMMREAGYPVDEFDQRVNDISVDHPEVAAHYRDAHRVAVAQVRGETDTEELRQAVTAYRHLVDALLADSGNASGEHRPHSTDAKEQA</sequence>
<gene>
    <name evidence="2" type="ORF">EV652_104446</name>
</gene>
<dbReference type="AlphaFoldDB" id="A0A4V2S0I8"/>
<dbReference type="Proteomes" id="UP000294508">
    <property type="component" value="Unassembled WGS sequence"/>
</dbReference>
<dbReference type="EMBL" id="SLWN01000004">
    <property type="protein sequence ID" value="TCO32840.1"/>
    <property type="molecule type" value="Genomic_DNA"/>
</dbReference>
<keyword evidence="3" id="KW-1185">Reference proteome</keyword>
<reference evidence="2 3" key="1">
    <citation type="journal article" date="2015" name="Stand. Genomic Sci.">
        <title>Genomic Encyclopedia of Bacterial and Archaeal Type Strains, Phase III: the genomes of soil and plant-associated and newly described type strains.</title>
        <authorList>
            <person name="Whitman W.B."/>
            <person name="Woyke T."/>
            <person name="Klenk H.P."/>
            <person name="Zhou Y."/>
            <person name="Lilburn T.G."/>
            <person name="Beck B.J."/>
            <person name="De Vos P."/>
            <person name="Vandamme P."/>
            <person name="Eisen J.A."/>
            <person name="Garrity G."/>
            <person name="Hugenholtz P."/>
            <person name="Kyrpides N.C."/>
        </authorList>
    </citation>
    <scope>NUCLEOTIDE SEQUENCE [LARGE SCALE GENOMIC DNA]</scope>
    <source>
        <strain evidence="2 3">VKM Ac-2572</strain>
    </source>
</reference>
<accession>A0A4V2S0I8</accession>
<proteinExistence type="predicted"/>
<keyword evidence="1" id="KW-1133">Transmembrane helix</keyword>
<name>A0A4V2S0I8_9ACTN</name>
<dbReference type="OrthoDB" id="7502542at2"/>
<evidence type="ECO:0008006" key="4">
    <source>
        <dbReference type="Google" id="ProtNLM"/>
    </source>
</evidence>